<accession>A0A6L6X116</accession>
<dbReference type="EMBL" id="WPNZ01000012">
    <property type="protein sequence ID" value="MVO87461.1"/>
    <property type="molecule type" value="Genomic_DNA"/>
</dbReference>
<comment type="caution">
    <text evidence="1">The sequence shown here is derived from an EMBL/GenBank/DDBJ whole genome shotgun (WGS) entry which is preliminary data.</text>
</comment>
<proteinExistence type="predicted"/>
<keyword evidence="2" id="KW-1185">Reference proteome</keyword>
<evidence type="ECO:0000313" key="2">
    <source>
        <dbReference type="Proteomes" id="UP000483802"/>
    </source>
</evidence>
<protein>
    <submittedName>
        <fullName evidence="1">Uncharacterized protein</fullName>
    </submittedName>
</protein>
<dbReference type="RefSeq" id="WP_157167085.1">
    <property type="nucleotide sequence ID" value="NZ_WPNZ01000012.1"/>
</dbReference>
<dbReference type="Proteomes" id="UP000483802">
    <property type="component" value="Unassembled WGS sequence"/>
</dbReference>
<organism evidence="1 2">
    <name type="scientific">Streptomyces typhae</name>
    <dbReference type="NCBI Taxonomy" id="2681492"/>
    <lineage>
        <taxon>Bacteria</taxon>
        <taxon>Bacillati</taxon>
        <taxon>Actinomycetota</taxon>
        <taxon>Actinomycetes</taxon>
        <taxon>Kitasatosporales</taxon>
        <taxon>Streptomycetaceae</taxon>
        <taxon>Streptomyces</taxon>
    </lineage>
</organism>
<name>A0A6L6X116_9ACTN</name>
<reference evidence="1 2" key="1">
    <citation type="submission" date="2019-11" db="EMBL/GenBank/DDBJ databases">
        <title>Streptomyces typhae sp. nov., a novel endophytic actinomycete isolated from the root of cattail pollen (Typha angustifolia L.).</title>
        <authorList>
            <person name="Peng C."/>
        </authorList>
    </citation>
    <scope>NUCLEOTIDE SEQUENCE [LARGE SCALE GENOMIC DNA]</scope>
    <source>
        <strain evidence="2">p1417</strain>
    </source>
</reference>
<evidence type="ECO:0000313" key="1">
    <source>
        <dbReference type="EMBL" id="MVO87461.1"/>
    </source>
</evidence>
<dbReference type="AlphaFoldDB" id="A0A6L6X116"/>
<sequence>MRLRFLGKDSKQGDCPTLYATDRGTYLVQGWKIFANDLLMQLTIAEGETVVEVPTELFKHLEKDGLPSGEFRRLGDPLMVLTPEGTYVVQGREVTDPEALEQMTIPDYETVVEVPRAAITALLEEPRAVDLQRRAQPAL</sequence>
<gene>
    <name evidence="1" type="ORF">GPA10_22520</name>
</gene>